<comment type="caution">
    <text evidence="2">The sequence shown here is derived from an EMBL/GenBank/DDBJ whole genome shotgun (WGS) entry which is preliminary data.</text>
</comment>
<evidence type="ECO:0008006" key="4">
    <source>
        <dbReference type="Google" id="ProtNLM"/>
    </source>
</evidence>
<evidence type="ECO:0000313" key="3">
    <source>
        <dbReference type="Proteomes" id="UP001528920"/>
    </source>
</evidence>
<keyword evidence="1" id="KW-0732">Signal</keyword>
<organism evidence="2 3">
    <name type="scientific">Paralabilibaculum antarcticum</name>
    <dbReference type="NCBI Taxonomy" id="2912572"/>
    <lineage>
        <taxon>Bacteria</taxon>
        <taxon>Pseudomonadati</taxon>
        <taxon>Bacteroidota</taxon>
        <taxon>Bacteroidia</taxon>
        <taxon>Marinilabiliales</taxon>
        <taxon>Marinifilaceae</taxon>
        <taxon>Paralabilibaculum</taxon>
    </lineage>
</organism>
<gene>
    <name evidence="2" type="ORF">L3049_20020</name>
</gene>
<evidence type="ECO:0000313" key="2">
    <source>
        <dbReference type="EMBL" id="MDE5420286.1"/>
    </source>
</evidence>
<name>A0ABT5VY63_9BACT</name>
<dbReference type="EMBL" id="JAKJSC010000009">
    <property type="protein sequence ID" value="MDE5420286.1"/>
    <property type="molecule type" value="Genomic_DNA"/>
</dbReference>
<dbReference type="Proteomes" id="UP001528920">
    <property type="component" value="Unassembled WGS sequence"/>
</dbReference>
<reference evidence="2 3" key="1">
    <citation type="submission" date="2022-01" db="EMBL/GenBank/DDBJ databases">
        <title>Labilibaculum sp. nov, a marine bacterium isolated from Antarctica.</title>
        <authorList>
            <person name="Dai W."/>
        </authorList>
    </citation>
    <scope>NUCLEOTIDE SEQUENCE [LARGE SCALE GENOMIC DNA]</scope>
    <source>
        <strain evidence="2 3">DW002</strain>
    </source>
</reference>
<keyword evidence="3" id="KW-1185">Reference proteome</keyword>
<accession>A0ABT5VY63</accession>
<sequence>MNKHLLLLLSCIFIFQFGYTQAKSEINNYPNWGIMQYKVITEDNVSENEIYQNELFQKGKLTTNENLELNALKFRYNIKKDEIECRVGAQHSIINFPQAIKEISIDGTCYEYQKYLVKKDTAKGYLLKLHGGDQTIYAKYYIPKNKTIAPESKTYYLLKNKGQLPKKISSIRSTITNHFGKQEKEIREYDRKNNINWNNPMDLKKLISYLSSLKQTM</sequence>
<feature type="signal peptide" evidence="1">
    <location>
        <begin position="1"/>
        <end position="22"/>
    </location>
</feature>
<dbReference type="RefSeq" id="WP_275111617.1">
    <property type="nucleotide sequence ID" value="NZ_JAKJSC010000009.1"/>
</dbReference>
<proteinExistence type="predicted"/>
<protein>
    <recommendedName>
        <fullName evidence="4">DUF4468 domain-containing protein</fullName>
    </recommendedName>
</protein>
<feature type="chain" id="PRO_5045368763" description="DUF4468 domain-containing protein" evidence="1">
    <location>
        <begin position="23"/>
        <end position="217"/>
    </location>
</feature>
<evidence type="ECO:0000256" key="1">
    <source>
        <dbReference type="SAM" id="SignalP"/>
    </source>
</evidence>